<keyword evidence="2" id="KW-1133">Transmembrane helix</keyword>
<dbReference type="InParanoid" id="D2VAP8"/>
<sequence length="246" mass="27020">MIGIIWFVTLVFIETFRLSSGLLNSKKIRYFTKSVTILTIVNSVGLIVVNLTGTILTILQKLGMVSDDLTMYIYGICILMFVVQVSIQISMLIAAATIVLRIISRLSEDKQKKKHSVIKVLILQCGLFGCFIFEAIAFGFGIAQEDPELSHLALGYSTLNTAGILVFAFTALALYSPIHILKKDYDNHSGTLSMKSNNISSSRNRTRKSAGGTPNSTRNSLHLEDSPVVSDKSNQSPLETPTNNNI</sequence>
<keyword evidence="4" id="KW-1185">Reference proteome</keyword>
<evidence type="ECO:0000313" key="3">
    <source>
        <dbReference type="EMBL" id="EFC46114.1"/>
    </source>
</evidence>
<feature type="compositionally biased region" description="Polar residues" evidence="1">
    <location>
        <begin position="231"/>
        <end position="246"/>
    </location>
</feature>
<evidence type="ECO:0000313" key="4">
    <source>
        <dbReference type="Proteomes" id="UP000006671"/>
    </source>
</evidence>
<evidence type="ECO:0000256" key="1">
    <source>
        <dbReference type="SAM" id="MobiDB-lite"/>
    </source>
</evidence>
<feature type="transmembrane region" description="Helical" evidence="2">
    <location>
        <begin position="6"/>
        <end position="23"/>
    </location>
</feature>
<dbReference type="EMBL" id="GG738860">
    <property type="protein sequence ID" value="EFC46114.1"/>
    <property type="molecule type" value="Genomic_DNA"/>
</dbReference>
<dbReference type="Proteomes" id="UP000006671">
    <property type="component" value="Unassembled WGS sequence"/>
</dbReference>
<feature type="transmembrane region" description="Helical" evidence="2">
    <location>
        <begin position="71"/>
        <end position="100"/>
    </location>
</feature>
<dbReference type="GeneID" id="8859184"/>
<dbReference type="VEuPathDB" id="AmoebaDB:NAEGRDRAFT_65931"/>
<reference evidence="3 4" key="1">
    <citation type="journal article" date="2010" name="Cell">
        <title>The genome of Naegleria gruberi illuminates early eukaryotic versatility.</title>
        <authorList>
            <person name="Fritz-Laylin L.K."/>
            <person name="Prochnik S.E."/>
            <person name="Ginger M.L."/>
            <person name="Dacks J.B."/>
            <person name="Carpenter M.L."/>
            <person name="Field M.C."/>
            <person name="Kuo A."/>
            <person name="Paredez A."/>
            <person name="Chapman J."/>
            <person name="Pham J."/>
            <person name="Shu S."/>
            <person name="Neupane R."/>
            <person name="Cipriano M."/>
            <person name="Mancuso J."/>
            <person name="Tu H."/>
            <person name="Salamov A."/>
            <person name="Lindquist E."/>
            <person name="Shapiro H."/>
            <person name="Lucas S."/>
            <person name="Grigoriev I.V."/>
            <person name="Cande W.Z."/>
            <person name="Fulton C."/>
            <person name="Rokhsar D.S."/>
            <person name="Dawson S.C."/>
        </authorList>
    </citation>
    <scope>NUCLEOTIDE SEQUENCE [LARGE SCALE GENOMIC DNA]</scope>
    <source>
        <strain evidence="3 4">NEG-M</strain>
    </source>
</reference>
<organism evidence="4">
    <name type="scientific">Naegleria gruberi</name>
    <name type="common">Amoeba</name>
    <dbReference type="NCBI Taxonomy" id="5762"/>
    <lineage>
        <taxon>Eukaryota</taxon>
        <taxon>Discoba</taxon>
        <taxon>Heterolobosea</taxon>
        <taxon>Tetramitia</taxon>
        <taxon>Eutetramitia</taxon>
        <taxon>Vahlkampfiidae</taxon>
        <taxon>Naegleria</taxon>
    </lineage>
</organism>
<gene>
    <name evidence="3" type="ORF">NAEGRDRAFT_65931</name>
</gene>
<feature type="transmembrane region" description="Helical" evidence="2">
    <location>
        <begin position="154"/>
        <end position="175"/>
    </location>
</feature>
<feature type="transmembrane region" description="Helical" evidence="2">
    <location>
        <begin position="35"/>
        <end position="59"/>
    </location>
</feature>
<dbReference type="AlphaFoldDB" id="D2VAP8"/>
<feature type="region of interest" description="Disordered" evidence="1">
    <location>
        <begin position="192"/>
        <end position="246"/>
    </location>
</feature>
<accession>D2VAP8</accession>
<feature type="compositionally biased region" description="Low complexity" evidence="1">
    <location>
        <begin position="193"/>
        <end position="203"/>
    </location>
</feature>
<proteinExistence type="predicted"/>
<dbReference type="RefSeq" id="XP_002678858.1">
    <property type="nucleotide sequence ID" value="XM_002678812.1"/>
</dbReference>
<feature type="transmembrane region" description="Helical" evidence="2">
    <location>
        <begin position="121"/>
        <end position="142"/>
    </location>
</feature>
<protein>
    <submittedName>
        <fullName evidence="3">Predicted protein</fullName>
    </submittedName>
</protein>
<dbReference type="KEGG" id="ngr:NAEGRDRAFT_65931"/>
<name>D2VAP8_NAEGR</name>
<keyword evidence="2" id="KW-0472">Membrane</keyword>
<evidence type="ECO:0000256" key="2">
    <source>
        <dbReference type="SAM" id="Phobius"/>
    </source>
</evidence>
<keyword evidence="2" id="KW-0812">Transmembrane</keyword>